<sequence>MKLEVKSAVDFLSKILSASKNVTLEQSQIFNNTLYDLLCTRYENHWFPEKPFKGSGYRCIRMNHDIDPLIKKAGESCGLDDNVMSNVLPKELTMWVDPKEVCYRIGENGSIGVLYDSESSSGTEQQQNVESNSQNGNEKQVQSESGKETTNVNYFQSSCKNQFINALSKELDSTLHLKQFAAFVYS</sequence>
<dbReference type="EMBL" id="JARBDR010000624">
    <property type="protein sequence ID" value="KAJ8310957.1"/>
    <property type="molecule type" value="Genomic_DNA"/>
</dbReference>
<evidence type="ECO:0000256" key="2">
    <source>
        <dbReference type="SAM" id="MobiDB-lite"/>
    </source>
</evidence>
<dbReference type="InterPro" id="IPR002087">
    <property type="entry name" value="Anti_prolifrtn"/>
</dbReference>
<dbReference type="PANTHER" id="PTHR22978">
    <property type="entry name" value="B-CELL TRANSLOCATION GENE"/>
    <property type="match status" value="1"/>
</dbReference>
<dbReference type="PANTHER" id="PTHR22978:SF22">
    <property type="entry name" value="BTG FAMILY PROTEIN"/>
    <property type="match status" value="1"/>
</dbReference>
<dbReference type="Proteomes" id="UP001217089">
    <property type="component" value="Unassembled WGS sequence"/>
</dbReference>
<evidence type="ECO:0000256" key="1">
    <source>
        <dbReference type="ARBA" id="ARBA00007989"/>
    </source>
</evidence>
<proteinExistence type="inferred from homology"/>
<keyword evidence="5" id="KW-1185">Reference proteome</keyword>
<dbReference type="SMART" id="SM00099">
    <property type="entry name" value="btg1"/>
    <property type="match status" value="1"/>
</dbReference>
<evidence type="ECO:0000313" key="4">
    <source>
        <dbReference type="EMBL" id="KAJ8310957.1"/>
    </source>
</evidence>
<comment type="similarity">
    <text evidence="1">Belongs to the BTG family.</text>
</comment>
<comment type="caution">
    <text evidence="4">The sequence shown here is derived from an EMBL/GenBank/DDBJ whole genome shotgun (WGS) entry which is preliminary data.</text>
</comment>
<dbReference type="Gene3D" id="3.90.640.90">
    <property type="entry name" value="Anti-proliferative protein, N-terminal domain"/>
    <property type="match status" value="1"/>
</dbReference>
<evidence type="ECO:0000313" key="5">
    <source>
        <dbReference type="Proteomes" id="UP001217089"/>
    </source>
</evidence>
<protein>
    <recommendedName>
        <fullName evidence="3">Anti-proliferative protein domain-containing protein</fullName>
    </recommendedName>
</protein>
<gene>
    <name evidence="4" type="ORF">KUTeg_011491</name>
</gene>
<dbReference type="InterPro" id="IPR033332">
    <property type="entry name" value="BTG"/>
</dbReference>
<organism evidence="4 5">
    <name type="scientific">Tegillarca granosa</name>
    <name type="common">Malaysian cockle</name>
    <name type="synonym">Anadara granosa</name>
    <dbReference type="NCBI Taxonomy" id="220873"/>
    <lineage>
        <taxon>Eukaryota</taxon>
        <taxon>Metazoa</taxon>
        <taxon>Spiralia</taxon>
        <taxon>Lophotrochozoa</taxon>
        <taxon>Mollusca</taxon>
        <taxon>Bivalvia</taxon>
        <taxon>Autobranchia</taxon>
        <taxon>Pteriomorphia</taxon>
        <taxon>Arcoida</taxon>
        <taxon>Arcoidea</taxon>
        <taxon>Arcidae</taxon>
        <taxon>Tegillarca</taxon>
    </lineage>
</organism>
<dbReference type="PRINTS" id="PR00310">
    <property type="entry name" value="ANTIPRLFBTG1"/>
</dbReference>
<feature type="region of interest" description="Disordered" evidence="2">
    <location>
        <begin position="116"/>
        <end position="147"/>
    </location>
</feature>
<reference evidence="4 5" key="1">
    <citation type="submission" date="2022-12" db="EMBL/GenBank/DDBJ databases">
        <title>Chromosome-level genome of Tegillarca granosa.</title>
        <authorList>
            <person name="Kim J."/>
        </authorList>
    </citation>
    <scope>NUCLEOTIDE SEQUENCE [LARGE SCALE GENOMIC DNA]</scope>
    <source>
        <strain evidence="4">Teg-2019</strain>
        <tissue evidence="4">Adductor muscle</tissue>
    </source>
</reference>
<name>A0ABQ9F0P3_TEGGR</name>
<evidence type="ECO:0000259" key="3">
    <source>
        <dbReference type="PROSITE" id="PS01203"/>
    </source>
</evidence>
<dbReference type="InterPro" id="IPR036054">
    <property type="entry name" value="BTG-like_sf"/>
</dbReference>
<feature type="compositionally biased region" description="Low complexity" evidence="2">
    <location>
        <begin position="124"/>
        <end position="138"/>
    </location>
</feature>
<accession>A0ABQ9F0P3</accession>
<dbReference type="PROSITE" id="PS01203">
    <property type="entry name" value="BTG_2"/>
    <property type="match status" value="1"/>
</dbReference>
<dbReference type="Pfam" id="PF07742">
    <property type="entry name" value="BTG"/>
    <property type="match status" value="1"/>
</dbReference>
<dbReference type="SUPFAM" id="SSF160696">
    <property type="entry name" value="BTG domain-like"/>
    <property type="match status" value="1"/>
</dbReference>
<feature type="domain" description="Anti-proliferative protein" evidence="3">
    <location>
        <begin position="88"/>
        <end position="107"/>
    </location>
</feature>